<dbReference type="Pfam" id="PF13676">
    <property type="entry name" value="TIR_2"/>
    <property type="match status" value="1"/>
</dbReference>
<evidence type="ECO:0000259" key="2">
    <source>
        <dbReference type="PROSITE" id="PS50104"/>
    </source>
</evidence>
<proteinExistence type="predicted"/>
<sequence>MSFIASTIANVVSTIINSWVFKQGHTDESKRLIGRKKEIPNARVFISDRSQEPDLSLAEKLYESLTKAKYQVFMAHKSLKVGDKWPQRLDEEINACDYFLVIFSPQSANSEMIMEEVRRAKELRDGRKNRKPVILPILVNCEMNSLNHDLRGYLYGIQYLKWRSPDDTSPILQQILEKLLEQGDTTSLEATVEALPLIEPIQINPDTRPSPAAEPELPPGKPTDIYIERPPIEQQCYDAILNPNTALIRIKAPQLMGKTKLMARILYRAREQNYRTVPLSFQLAEEKIFTDKDLFLRWFCGSISRQLRLPNKVADYWDDNFTSNDNCTVYFEDYLLAQINCPLVLALDRVDRIFPHTPIASDFFALLRVWNENLNNSEIWKKLRLILVYSTEVYIDLGFYQSPFNVGLPIELPDFNLDQVRALAKQCQLDWDDSKLEPLIGIVGGHPYLLRLAFDRLAKNDMNLEQLLETAPTDKGIYGEHLRRLLWKLEQYPELTDAMRTVLATNNAVKLEKMQAFKLNSMGLVNLQGSNEGTVRCNLYRQYFTKTLELFNE</sequence>
<organism evidence="3 4">
    <name type="scientific">Planktothrix serta PCC 8927</name>
    <dbReference type="NCBI Taxonomy" id="671068"/>
    <lineage>
        <taxon>Bacteria</taxon>
        <taxon>Bacillati</taxon>
        <taxon>Cyanobacteriota</taxon>
        <taxon>Cyanophyceae</taxon>
        <taxon>Oscillatoriophycideae</taxon>
        <taxon>Oscillatoriales</taxon>
        <taxon>Microcoleaceae</taxon>
        <taxon>Planktothrix</taxon>
    </lineage>
</organism>
<protein>
    <submittedName>
        <fullName evidence="3">TIR protein</fullName>
    </submittedName>
</protein>
<dbReference type="AlphaFoldDB" id="A0A7Z9BM90"/>
<dbReference type="SUPFAM" id="SSF52200">
    <property type="entry name" value="Toll/Interleukin receptor TIR domain"/>
    <property type="match status" value="1"/>
</dbReference>
<comment type="caution">
    <text evidence="3">The sequence shown here is derived from an EMBL/GenBank/DDBJ whole genome shotgun (WGS) entry which is preliminary data.</text>
</comment>
<feature type="region of interest" description="Disordered" evidence="1">
    <location>
        <begin position="202"/>
        <end position="222"/>
    </location>
</feature>
<reference evidence="3" key="1">
    <citation type="submission" date="2019-10" db="EMBL/GenBank/DDBJ databases">
        <authorList>
            <consortium name="Genoscope - CEA"/>
            <person name="William W."/>
        </authorList>
    </citation>
    <scope>NUCLEOTIDE SEQUENCE [LARGE SCALE GENOMIC DNA]</scope>
    <source>
        <strain evidence="3">BBR_PRJEB10992</strain>
    </source>
</reference>
<accession>A0A7Z9BM90</accession>
<evidence type="ECO:0000256" key="1">
    <source>
        <dbReference type="SAM" id="MobiDB-lite"/>
    </source>
</evidence>
<name>A0A7Z9BM90_9CYAN</name>
<dbReference type="Proteomes" id="UP000184550">
    <property type="component" value="Unassembled WGS sequence"/>
</dbReference>
<dbReference type="InterPro" id="IPR000157">
    <property type="entry name" value="TIR_dom"/>
</dbReference>
<dbReference type="GO" id="GO:0007165">
    <property type="term" value="P:signal transduction"/>
    <property type="evidence" value="ECO:0007669"/>
    <property type="project" value="InterPro"/>
</dbReference>
<dbReference type="Pfam" id="PF14516">
    <property type="entry name" value="AAA_35"/>
    <property type="match status" value="1"/>
</dbReference>
<feature type="domain" description="TIR" evidence="2">
    <location>
        <begin position="40"/>
        <end position="179"/>
    </location>
</feature>
<dbReference type="OrthoDB" id="502668at2"/>
<dbReference type="EMBL" id="CZCU02000135">
    <property type="protein sequence ID" value="VXD17372.1"/>
    <property type="molecule type" value="Genomic_DNA"/>
</dbReference>
<evidence type="ECO:0000313" key="3">
    <source>
        <dbReference type="EMBL" id="VXD17372.1"/>
    </source>
</evidence>
<dbReference type="Gene3D" id="3.40.50.10140">
    <property type="entry name" value="Toll/interleukin-1 receptor homology (TIR) domain"/>
    <property type="match status" value="1"/>
</dbReference>
<dbReference type="SUPFAM" id="SSF52540">
    <property type="entry name" value="P-loop containing nucleoside triphosphate hydrolases"/>
    <property type="match status" value="1"/>
</dbReference>
<evidence type="ECO:0000313" key="4">
    <source>
        <dbReference type="Proteomes" id="UP000184550"/>
    </source>
</evidence>
<keyword evidence="4" id="KW-1185">Reference proteome</keyword>
<dbReference type="RefSeq" id="WP_083616913.1">
    <property type="nucleotide sequence ID" value="NZ_LR734825.1"/>
</dbReference>
<gene>
    <name evidence="3" type="ORF">PL8927_60006</name>
</gene>
<dbReference type="InterPro" id="IPR027417">
    <property type="entry name" value="P-loop_NTPase"/>
</dbReference>
<dbReference type="PROSITE" id="PS50104">
    <property type="entry name" value="TIR"/>
    <property type="match status" value="1"/>
</dbReference>
<dbReference type="SMART" id="SM00255">
    <property type="entry name" value="TIR"/>
    <property type="match status" value="1"/>
</dbReference>
<dbReference type="InterPro" id="IPR035897">
    <property type="entry name" value="Toll_tir_struct_dom_sf"/>
</dbReference>